<evidence type="ECO:0000256" key="8">
    <source>
        <dbReference type="SAM" id="Coils"/>
    </source>
</evidence>
<proteinExistence type="predicted"/>
<dbReference type="GO" id="GO:0005886">
    <property type="term" value="C:plasma membrane"/>
    <property type="evidence" value="ECO:0007669"/>
    <property type="project" value="TreeGrafter"/>
</dbReference>
<dbReference type="eggNOG" id="COG3706">
    <property type="taxonomic scope" value="Bacteria"/>
</dbReference>
<feature type="coiled-coil region" evidence="8">
    <location>
        <begin position="355"/>
        <end position="382"/>
    </location>
</feature>
<keyword evidence="6 9" id="KW-0472">Membrane</keyword>
<evidence type="ECO:0000313" key="12">
    <source>
        <dbReference type="EMBL" id="BAJ00566.1"/>
    </source>
</evidence>
<dbReference type="AlphaFoldDB" id="D4ZFW7"/>
<dbReference type="GO" id="GO:1902201">
    <property type="term" value="P:negative regulation of bacterial-type flagellum-dependent cell motility"/>
    <property type="evidence" value="ECO:0007669"/>
    <property type="project" value="TreeGrafter"/>
</dbReference>
<keyword evidence="8" id="KW-0175">Coiled coil</keyword>
<dbReference type="InterPro" id="IPR029787">
    <property type="entry name" value="Nucleotide_cyclase"/>
</dbReference>
<feature type="domain" description="GGDEF" evidence="11">
    <location>
        <begin position="410"/>
        <end position="545"/>
    </location>
</feature>
<evidence type="ECO:0000256" key="3">
    <source>
        <dbReference type="ARBA" id="ARBA00012528"/>
    </source>
</evidence>
<protein>
    <recommendedName>
        <fullName evidence="3">diguanylate cyclase</fullName>
        <ecNumber evidence="3">2.7.7.65</ecNumber>
    </recommendedName>
</protein>
<dbReference type="PANTHER" id="PTHR45138">
    <property type="entry name" value="REGULATORY COMPONENTS OF SENSORY TRANSDUCTION SYSTEM"/>
    <property type="match status" value="1"/>
</dbReference>
<comment type="catalytic activity">
    <reaction evidence="7">
        <text>2 GTP = 3',3'-c-di-GMP + 2 diphosphate</text>
        <dbReference type="Rhea" id="RHEA:24898"/>
        <dbReference type="ChEBI" id="CHEBI:33019"/>
        <dbReference type="ChEBI" id="CHEBI:37565"/>
        <dbReference type="ChEBI" id="CHEBI:58805"/>
        <dbReference type="EC" id="2.7.7.65"/>
    </reaction>
</comment>
<dbReference type="KEGG" id="svo:SVI_0595"/>
<evidence type="ECO:0000256" key="6">
    <source>
        <dbReference type="ARBA" id="ARBA00023136"/>
    </source>
</evidence>
<dbReference type="FunFam" id="3.30.70.270:FF:000001">
    <property type="entry name" value="Diguanylate cyclase domain protein"/>
    <property type="match status" value="1"/>
</dbReference>
<comment type="cofactor">
    <cofactor evidence="1">
        <name>Mg(2+)</name>
        <dbReference type="ChEBI" id="CHEBI:18420"/>
    </cofactor>
</comment>
<dbReference type="GO" id="GO:0007165">
    <property type="term" value="P:signal transduction"/>
    <property type="evidence" value="ECO:0007669"/>
    <property type="project" value="UniProtKB-ARBA"/>
</dbReference>
<evidence type="ECO:0000313" key="13">
    <source>
        <dbReference type="Proteomes" id="UP000002350"/>
    </source>
</evidence>
<dbReference type="PROSITE" id="PS50839">
    <property type="entry name" value="CHASE"/>
    <property type="match status" value="1"/>
</dbReference>
<sequence length="566" mass="64032">MLIPTMNIFSKYITFITILIGLALSGYIGKSFYDEETKAIKLGFQNDVDDKAAALEREILLNIEVLHAIKGLYDSSDEVTAVEFHRIAQSFLVRHQDIQALEWVPKVEARDRLGYESAMGTQHPDFEVTEFSDKGMLTAGQRDIYFPVTFIEPIAGNEMVLGYDFGSSHQRLAIMDRARDLDKPVATSSISLQHYSSDQQGFLIFVPTYMGEPTTLVKRRERLRGYILGVYRIDDMFDSAIKRTSAEGIYYSLEDNSYEPAYDQAIKASLAEGVEGASVLYSNFPLNLSITQTQQAFSYIKTLRPFSGRKWSIVATPSLGYVAERRGQLPYTIAVFGGLFVLLSALYVYAILRRAELIEKEVKQRTADLNEAKRQLEEISQTDSLTKIPNRRCFDESLQEEWQKAIRNKSRLGLIMIDIDHFKLYNDTYGHPAGDQCIKDVAQTLNQTLNRGKDLVARYGGEEFVVILPHTRDCVSPAKRCQYNIERLELPHETSMTSSFVTVSVGVYSIFPDKDSDLLEFIARADTALYQAKNEGRNRVCVYEEKDKEGIIETLDLAFSSSALAS</sequence>
<evidence type="ECO:0000259" key="11">
    <source>
        <dbReference type="PROSITE" id="PS50887"/>
    </source>
</evidence>
<dbReference type="EC" id="2.7.7.65" evidence="3"/>
<dbReference type="SUPFAM" id="SSF55073">
    <property type="entry name" value="Nucleotide cyclase"/>
    <property type="match status" value="1"/>
</dbReference>
<dbReference type="SMART" id="SM00267">
    <property type="entry name" value="GGDEF"/>
    <property type="match status" value="1"/>
</dbReference>
<dbReference type="GO" id="GO:0043709">
    <property type="term" value="P:cell adhesion involved in single-species biofilm formation"/>
    <property type="evidence" value="ECO:0007669"/>
    <property type="project" value="TreeGrafter"/>
</dbReference>
<keyword evidence="13" id="KW-1185">Reference proteome</keyword>
<dbReference type="EMBL" id="AP011177">
    <property type="protein sequence ID" value="BAJ00566.1"/>
    <property type="molecule type" value="Genomic_DNA"/>
</dbReference>
<dbReference type="InterPro" id="IPR042240">
    <property type="entry name" value="CHASE_sf"/>
</dbReference>
<evidence type="ECO:0000256" key="9">
    <source>
        <dbReference type="SAM" id="Phobius"/>
    </source>
</evidence>
<organism evidence="12 13">
    <name type="scientific">Shewanella violacea (strain JCM 10179 / CIP 106290 / LMG 19151 / DSS12)</name>
    <dbReference type="NCBI Taxonomy" id="637905"/>
    <lineage>
        <taxon>Bacteria</taxon>
        <taxon>Pseudomonadati</taxon>
        <taxon>Pseudomonadota</taxon>
        <taxon>Gammaproteobacteria</taxon>
        <taxon>Alteromonadales</taxon>
        <taxon>Shewanellaceae</taxon>
        <taxon>Shewanella</taxon>
    </lineage>
</organism>
<dbReference type="Gene3D" id="3.30.70.270">
    <property type="match status" value="1"/>
</dbReference>
<evidence type="ECO:0000256" key="7">
    <source>
        <dbReference type="ARBA" id="ARBA00034247"/>
    </source>
</evidence>
<feature type="domain" description="CHASE" evidence="10">
    <location>
        <begin position="75"/>
        <end position="245"/>
    </location>
</feature>
<feature type="transmembrane region" description="Helical" evidence="9">
    <location>
        <begin position="331"/>
        <end position="352"/>
    </location>
</feature>
<dbReference type="PANTHER" id="PTHR45138:SF9">
    <property type="entry name" value="DIGUANYLATE CYCLASE DGCM-RELATED"/>
    <property type="match status" value="1"/>
</dbReference>
<dbReference type="InterPro" id="IPR000160">
    <property type="entry name" value="GGDEF_dom"/>
</dbReference>
<dbReference type="STRING" id="637905.SVI_0595"/>
<dbReference type="eggNOG" id="COG3614">
    <property type="taxonomic scope" value="Bacteria"/>
</dbReference>
<dbReference type="Pfam" id="PF03924">
    <property type="entry name" value="CHASE"/>
    <property type="match status" value="1"/>
</dbReference>
<evidence type="ECO:0000256" key="4">
    <source>
        <dbReference type="ARBA" id="ARBA00022692"/>
    </source>
</evidence>
<dbReference type="Proteomes" id="UP000002350">
    <property type="component" value="Chromosome"/>
</dbReference>
<gene>
    <name evidence="12" type="ordered locus">SVI_0595</name>
</gene>
<feature type="transmembrane region" description="Helical" evidence="9">
    <location>
        <begin position="12"/>
        <end position="29"/>
    </location>
</feature>
<reference evidence="13" key="1">
    <citation type="journal article" date="2010" name="Mol. Biosyst.">
        <title>Complete genome sequence and comparative analysis of Shewanella violacea, a psychrophilic and piezophilic bacterium from deep sea floor sediments.</title>
        <authorList>
            <person name="Aono E."/>
            <person name="Baba T."/>
            <person name="Ara T."/>
            <person name="Nishi T."/>
            <person name="Nakamichi T."/>
            <person name="Inamoto E."/>
            <person name="Toyonaga H."/>
            <person name="Hasegawa M."/>
            <person name="Takai Y."/>
            <person name="Okumura Y."/>
            <person name="Baba M."/>
            <person name="Tomita M."/>
            <person name="Kato C."/>
            <person name="Oshima T."/>
            <person name="Nakasone K."/>
            <person name="Mori H."/>
        </authorList>
    </citation>
    <scope>NUCLEOTIDE SEQUENCE [LARGE SCALE GENOMIC DNA]</scope>
    <source>
        <strain evidence="13">JCM 10179 / CIP 106290 / LMG 19151 / DSS12</strain>
    </source>
</reference>
<dbReference type="GO" id="GO:0052621">
    <property type="term" value="F:diguanylate cyclase activity"/>
    <property type="evidence" value="ECO:0007669"/>
    <property type="project" value="UniProtKB-EC"/>
</dbReference>
<dbReference type="CDD" id="cd01949">
    <property type="entry name" value="GGDEF"/>
    <property type="match status" value="1"/>
</dbReference>
<accession>D4ZFW7</accession>
<dbReference type="InterPro" id="IPR043128">
    <property type="entry name" value="Rev_trsase/Diguanyl_cyclase"/>
</dbReference>
<evidence type="ECO:0000256" key="1">
    <source>
        <dbReference type="ARBA" id="ARBA00001946"/>
    </source>
</evidence>
<dbReference type="Pfam" id="PF00990">
    <property type="entry name" value="GGDEF"/>
    <property type="match status" value="1"/>
</dbReference>
<dbReference type="NCBIfam" id="TIGR00254">
    <property type="entry name" value="GGDEF"/>
    <property type="match status" value="1"/>
</dbReference>
<dbReference type="PROSITE" id="PS50887">
    <property type="entry name" value="GGDEF"/>
    <property type="match status" value="1"/>
</dbReference>
<dbReference type="SMART" id="SM01079">
    <property type="entry name" value="CHASE"/>
    <property type="match status" value="1"/>
</dbReference>
<name>D4ZFW7_SHEVD</name>
<dbReference type="InterPro" id="IPR006189">
    <property type="entry name" value="CHASE_dom"/>
</dbReference>
<dbReference type="HOGENOM" id="CLU_000445_70_59_6"/>
<keyword evidence="4 9" id="KW-0812">Transmembrane</keyword>
<comment type="subcellular location">
    <subcellularLocation>
        <location evidence="2">Membrane</location>
    </subcellularLocation>
</comment>
<evidence type="ECO:0000256" key="2">
    <source>
        <dbReference type="ARBA" id="ARBA00004370"/>
    </source>
</evidence>
<evidence type="ECO:0000256" key="5">
    <source>
        <dbReference type="ARBA" id="ARBA00022989"/>
    </source>
</evidence>
<keyword evidence="5 9" id="KW-1133">Transmembrane helix</keyword>
<dbReference type="InterPro" id="IPR050469">
    <property type="entry name" value="Diguanylate_Cyclase"/>
</dbReference>
<evidence type="ECO:0000259" key="10">
    <source>
        <dbReference type="PROSITE" id="PS50839"/>
    </source>
</evidence>
<dbReference type="Gene3D" id="3.30.450.350">
    <property type="entry name" value="CHASE domain"/>
    <property type="match status" value="1"/>
</dbReference>